<gene>
    <name evidence="6" type="ORF">HINF_LOCUS25379</name>
    <name evidence="5" type="ORF">HINF_LOCUS4985</name>
    <name evidence="7" type="ORF">HINF_LOCUS64593</name>
    <name evidence="8" type="ORF">HINF_LOCUS75443</name>
</gene>
<reference evidence="7 9" key="2">
    <citation type="submission" date="2024-07" db="EMBL/GenBank/DDBJ databases">
        <authorList>
            <person name="Akdeniz Z."/>
        </authorList>
    </citation>
    <scope>NUCLEOTIDE SEQUENCE [LARGE SCALE GENOMIC DNA]</scope>
</reference>
<evidence type="ECO:0000313" key="5">
    <source>
        <dbReference type="EMBL" id="CAI9917340.1"/>
    </source>
</evidence>
<dbReference type="EMBL" id="CAXDID020000415">
    <property type="protein sequence ID" value="CAL6089108.1"/>
    <property type="molecule type" value="Genomic_DNA"/>
</dbReference>
<proteinExistence type="predicted"/>
<keyword evidence="3" id="KW-0464">Manganese</keyword>
<evidence type="ECO:0000313" key="9">
    <source>
        <dbReference type="Proteomes" id="UP001642409"/>
    </source>
</evidence>
<dbReference type="EMBL" id="CATOUU010000650">
    <property type="protein sequence ID" value="CAI9937734.1"/>
    <property type="molecule type" value="Genomic_DNA"/>
</dbReference>
<dbReference type="EMBL" id="CAXDID020000668">
    <property type="protein sequence ID" value="CAL6109433.1"/>
    <property type="molecule type" value="Genomic_DNA"/>
</dbReference>
<name>A0AA86U2C8_9EUKA</name>
<keyword evidence="9" id="KW-1185">Reference proteome</keyword>
<evidence type="ECO:0000313" key="7">
    <source>
        <dbReference type="EMBL" id="CAL6089108.1"/>
    </source>
</evidence>
<accession>A0AA86U2C8</accession>
<dbReference type="EMBL" id="CATOUU010000128">
    <property type="protein sequence ID" value="CAI9917340.1"/>
    <property type="molecule type" value="Genomic_DNA"/>
</dbReference>
<comment type="cofactor">
    <cofactor evidence="1">
        <name>Mn(2+)</name>
        <dbReference type="ChEBI" id="CHEBI:29035"/>
    </cofactor>
</comment>
<dbReference type="PANTHER" id="PTHR45668:SF5">
    <property type="entry name" value="SERINE_THREONINE-PROTEIN PHOSPHATASE 5"/>
    <property type="match status" value="1"/>
</dbReference>
<dbReference type="Proteomes" id="UP001642409">
    <property type="component" value="Unassembled WGS sequence"/>
</dbReference>
<evidence type="ECO:0000256" key="1">
    <source>
        <dbReference type="ARBA" id="ARBA00001936"/>
    </source>
</evidence>
<evidence type="ECO:0000259" key="4">
    <source>
        <dbReference type="SMART" id="SM00156"/>
    </source>
</evidence>
<evidence type="ECO:0000256" key="3">
    <source>
        <dbReference type="ARBA" id="ARBA00023211"/>
    </source>
</evidence>
<keyword evidence="2" id="KW-0479">Metal-binding</keyword>
<protein>
    <submittedName>
        <fullName evidence="6">Serine/threonine-protein phosphatase</fullName>
    </submittedName>
    <submittedName>
        <fullName evidence="7">Serine/threonine-protein_phosphatase</fullName>
    </submittedName>
</protein>
<dbReference type="GO" id="GO:0016787">
    <property type="term" value="F:hydrolase activity"/>
    <property type="evidence" value="ECO:0007669"/>
    <property type="project" value="InterPro"/>
</dbReference>
<reference evidence="6" key="1">
    <citation type="submission" date="2023-06" db="EMBL/GenBank/DDBJ databases">
        <authorList>
            <person name="Kurt Z."/>
        </authorList>
    </citation>
    <scope>NUCLEOTIDE SEQUENCE</scope>
</reference>
<dbReference type="SMART" id="SM00156">
    <property type="entry name" value="PP2Ac"/>
    <property type="match status" value="1"/>
</dbReference>
<dbReference type="InterPro" id="IPR006186">
    <property type="entry name" value="Ser/Thr-sp_prot-phosphatase"/>
</dbReference>
<dbReference type="InterPro" id="IPR029052">
    <property type="entry name" value="Metallo-depent_PP-like"/>
</dbReference>
<dbReference type="PANTHER" id="PTHR45668">
    <property type="entry name" value="SERINE/THREONINE-PROTEIN PHOSPHATASE 5-RELATED"/>
    <property type="match status" value="1"/>
</dbReference>
<evidence type="ECO:0000256" key="2">
    <source>
        <dbReference type="ARBA" id="ARBA00022723"/>
    </source>
</evidence>
<dbReference type="InterPro" id="IPR004843">
    <property type="entry name" value="Calcineurin-like_PHP"/>
</dbReference>
<evidence type="ECO:0000313" key="8">
    <source>
        <dbReference type="EMBL" id="CAL6109433.1"/>
    </source>
</evidence>
<organism evidence="6">
    <name type="scientific">Hexamita inflata</name>
    <dbReference type="NCBI Taxonomy" id="28002"/>
    <lineage>
        <taxon>Eukaryota</taxon>
        <taxon>Metamonada</taxon>
        <taxon>Diplomonadida</taxon>
        <taxon>Hexamitidae</taxon>
        <taxon>Hexamitinae</taxon>
        <taxon>Hexamita</taxon>
    </lineage>
</organism>
<dbReference type="Pfam" id="PF00149">
    <property type="entry name" value="Metallophos"/>
    <property type="match status" value="1"/>
</dbReference>
<dbReference type="SUPFAM" id="SSF56300">
    <property type="entry name" value="Metallo-dependent phosphatases"/>
    <property type="match status" value="1"/>
</dbReference>
<feature type="domain" description="Serine/threonine specific protein phosphatases" evidence="4">
    <location>
        <begin position="37"/>
        <end position="397"/>
    </location>
</feature>
<comment type="caution">
    <text evidence="6">The sequence shown here is derived from an EMBL/GenBank/DDBJ whole genome shotgun (WGS) entry which is preliminary data.</text>
</comment>
<dbReference type="GO" id="GO:0046872">
    <property type="term" value="F:metal ion binding"/>
    <property type="evidence" value="ECO:0007669"/>
    <property type="project" value="UniProtKB-KW"/>
</dbReference>
<sequence>MGLNQSFITEWDKMPKTIMEFDRNITKESVMQTIQQMRNHQIPSIDDFCWACREATKFFRALPNHVDVTVQPNDRMILVGDMHGCFETLIRLFIGEPKTQIAPLGFPGDIVDDFRNVYLFNGDLVDRGGSGYQIVFTICLLTITCQECIYVNRGNHESEMFGMSTQPGLGHKFMFEVQEKFPQVDFLKYKQAVSELFCSFPICHTLDKNIFVVHGGVPMANDLSSMPAPSPSPFAQKVQQPISYNQMVTPYPISQLQNLNPPRFQTLDFEDSPRTKNLVWHGFLWSYDRLPYAAAFLDYNGYKTMVCSHTATPYHFVTTFLPVENQPEGFGIQSVANSQDKFDAVYQFFEQHPNLQKIKLSIVEVFSSPTNQGQLYACVIKGKNAAVGQRLDYDPLHWEYKMLGSHTEFNFVQAQPGPNGM</sequence>
<dbReference type="AlphaFoldDB" id="A0AA86U2C8"/>
<dbReference type="Gene3D" id="3.60.21.10">
    <property type="match status" value="1"/>
</dbReference>
<dbReference type="InterPro" id="IPR051134">
    <property type="entry name" value="PPP_phosphatase"/>
</dbReference>
<evidence type="ECO:0000313" key="6">
    <source>
        <dbReference type="EMBL" id="CAI9937734.1"/>
    </source>
</evidence>
<dbReference type="PRINTS" id="PR00114">
    <property type="entry name" value="STPHPHTASE"/>
</dbReference>